<evidence type="ECO:0000256" key="3">
    <source>
        <dbReference type="ARBA" id="ARBA00007971"/>
    </source>
</evidence>
<dbReference type="EMBL" id="MEUI01000038">
    <property type="protein sequence ID" value="OGC33225.1"/>
    <property type="molecule type" value="Genomic_DNA"/>
</dbReference>
<dbReference type="GO" id="GO:0005886">
    <property type="term" value="C:plasma membrane"/>
    <property type="evidence" value="ECO:0007669"/>
    <property type="project" value="UniProtKB-SubCell"/>
</dbReference>
<comment type="subcellular location">
    <subcellularLocation>
        <location evidence="1">Bacterial flagellum basal body</location>
    </subcellularLocation>
    <subcellularLocation>
        <location evidence="2">Cell membrane</location>
        <topology evidence="2">Multi-pass membrane protein</topology>
    </subcellularLocation>
</comment>
<reference evidence="12 13" key="1">
    <citation type="journal article" date="2016" name="Nat. Commun.">
        <title>Thousands of microbial genomes shed light on interconnected biogeochemical processes in an aquifer system.</title>
        <authorList>
            <person name="Anantharaman K."/>
            <person name="Brown C.T."/>
            <person name="Hug L.A."/>
            <person name="Sharon I."/>
            <person name="Castelle C.J."/>
            <person name="Probst A.J."/>
            <person name="Thomas B.C."/>
            <person name="Singh A."/>
            <person name="Wilkins M.J."/>
            <person name="Karaoz U."/>
            <person name="Brodie E.L."/>
            <person name="Williams K.H."/>
            <person name="Hubbard S.S."/>
            <person name="Banfield J.F."/>
        </authorList>
    </citation>
    <scope>NUCLEOTIDE SEQUENCE [LARGE SCALE GENOMIC DNA]</scope>
</reference>
<evidence type="ECO:0000256" key="1">
    <source>
        <dbReference type="ARBA" id="ARBA00004117"/>
    </source>
</evidence>
<gene>
    <name evidence="12" type="ORF">A2462_07350</name>
</gene>
<evidence type="ECO:0000256" key="4">
    <source>
        <dbReference type="ARBA" id="ARBA00022475"/>
    </source>
</evidence>
<evidence type="ECO:0000256" key="6">
    <source>
        <dbReference type="ARBA" id="ARBA00022989"/>
    </source>
</evidence>
<dbReference type="GO" id="GO:0009431">
    <property type="term" value="C:bacterial-type flagellum basal body, MS ring"/>
    <property type="evidence" value="ECO:0007669"/>
    <property type="project" value="InterPro"/>
</dbReference>
<feature type="transmembrane region" description="Helical" evidence="9">
    <location>
        <begin position="417"/>
        <end position="443"/>
    </location>
</feature>
<evidence type="ECO:0000256" key="9">
    <source>
        <dbReference type="SAM" id="Phobius"/>
    </source>
</evidence>
<keyword evidence="7 9" id="KW-0472">Membrane</keyword>
<evidence type="ECO:0000256" key="2">
    <source>
        <dbReference type="ARBA" id="ARBA00004651"/>
    </source>
</evidence>
<feature type="domain" description="Flagellar M-ring C-terminal" evidence="11">
    <location>
        <begin position="314"/>
        <end position="388"/>
    </location>
</feature>
<protein>
    <submittedName>
        <fullName evidence="12">Flagellar M-ring protein FliF</fullName>
    </submittedName>
</protein>
<evidence type="ECO:0000313" key="13">
    <source>
        <dbReference type="Proteomes" id="UP000177309"/>
    </source>
</evidence>
<dbReference type="Pfam" id="PF01514">
    <property type="entry name" value="YscJ_FliF"/>
    <property type="match status" value="1"/>
</dbReference>
<dbReference type="InterPro" id="IPR043427">
    <property type="entry name" value="YscJ/FliF"/>
</dbReference>
<dbReference type="PANTHER" id="PTHR30046:SF0">
    <property type="entry name" value="FLAGELLAR M-RING PROTEIN"/>
    <property type="match status" value="1"/>
</dbReference>
<evidence type="ECO:0000256" key="7">
    <source>
        <dbReference type="ARBA" id="ARBA00023136"/>
    </source>
</evidence>
<dbReference type="Pfam" id="PF08345">
    <property type="entry name" value="YscJ_FliF_C"/>
    <property type="match status" value="1"/>
</dbReference>
<dbReference type="InterPro" id="IPR000067">
    <property type="entry name" value="FlgMring_FliF"/>
</dbReference>
<dbReference type="Gene3D" id="3.30.300.30">
    <property type="match status" value="1"/>
</dbReference>
<organism evidence="12 13">
    <name type="scientific">candidate division WOR-1 bacterium RIFOXYC2_FULL_41_25</name>
    <dbReference type="NCBI Taxonomy" id="1802586"/>
    <lineage>
        <taxon>Bacteria</taxon>
        <taxon>Bacillati</taxon>
        <taxon>Saganbacteria</taxon>
    </lineage>
</organism>
<evidence type="ECO:0000313" key="12">
    <source>
        <dbReference type="EMBL" id="OGC33225.1"/>
    </source>
</evidence>
<proteinExistence type="inferred from homology"/>
<keyword evidence="4" id="KW-1003">Cell membrane</keyword>
<dbReference type="GO" id="GO:0003774">
    <property type="term" value="F:cytoskeletal motor activity"/>
    <property type="evidence" value="ECO:0007669"/>
    <property type="project" value="InterPro"/>
</dbReference>
<name>A0A1F4TKH2_UNCSA</name>
<keyword evidence="12" id="KW-0969">Cilium</keyword>
<evidence type="ECO:0000256" key="8">
    <source>
        <dbReference type="ARBA" id="ARBA00023143"/>
    </source>
</evidence>
<evidence type="ECO:0000259" key="11">
    <source>
        <dbReference type="Pfam" id="PF08345"/>
    </source>
</evidence>
<dbReference type="Proteomes" id="UP000177309">
    <property type="component" value="Unassembled WGS sequence"/>
</dbReference>
<comment type="similarity">
    <text evidence="3">Belongs to the FliF family.</text>
</comment>
<evidence type="ECO:0000256" key="5">
    <source>
        <dbReference type="ARBA" id="ARBA00022692"/>
    </source>
</evidence>
<dbReference type="NCBIfam" id="TIGR00206">
    <property type="entry name" value="fliF"/>
    <property type="match status" value="1"/>
</dbReference>
<dbReference type="InterPro" id="IPR045851">
    <property type="entry name" value="AMP-bd_C_sf"/>
</dbReference>
<dbReference type="PRINTS" id="PR01009">
    <property type="entry name" value="FLGMRINGFLIF"/>
</dbReference>
<keyword evidence="5 9" id="KW-0812">Transmembrane</keyword>
<feature type="transmembrane region" description="Helical" evidence="9">
    <location>
        <begin position="15"/>
        <end position="33"/>
    </location>
</feature>
<accession>A0A1F4TKH2</accession>
<comment type="caution">
    <text evidence="12">The sequence shown here is derived from an EMBL/GenBank/DDBJ whole genome shotgun (WGS) entry which is preliminary data.</text>
</comment>
<sequence length="501" mass="54587">MAEEAQAGFDIRRTLMLAGVGVVLLFALLFFFFRGCASGGGNGYTVIYSDLDLKDAANAIALLKKNSIPYKIKDQGKSISVPKESADQARLSLAEKNLPAGGVVGWEIFDESKLGATDFDRRIQLIRAISGELSRTIKRIEGVENARVQIVIPETRLFATEAPPVTASVMLRLSPGFSLSPAKINGIVHLVASSVENLQTQNVIVIDDSGRILTAAGRASYSEQIIFSSPETFVSIQEEVTPTFITIEAVESEISTTEEVTSEVSSADGVTMVTSPAALSVEEKIMLRVKAKKELEQDLAGKAQEILNRFYPPQSSIVKVNVAFNITGEGKVVKEEKFKLDKLSIVILIDNRVDLKPELKQSTFKAVAAVIGYDSKRGDKIVLQKVPFHLATPSPDAVKGEIDRVFPVEKGPDKKPLFFLAWLSNVLWLIVGGLIIIFVLVVYRMFKRKTTVTAIESIPESVRPQAPPVKSSALEGVKSMVAENPQAVADLLKGWLSDDKQ</sequence>
<feature type="domain" description="Flagellar M-ring N-terminal" evidence="10">
    <location>
        <begin position="43"/>
        <end position="214"/>
    </location>
</feature>
<dbReference type="InterPro" id="IPR006182">
    <property type="entry name" value="FliF_N_dom"/>
</dbReference>
<dbReference type="AlphaFoldDB" id="A0A1F4TKH2"/>
<keyword evidence="12" id="KW-0966">Cell projection</keyword>
<keyword evidence="12" id="KW-0282">Flagellum</keyword>
<keyword evidence="6 9" id="KW-1133">Transmembrane helix</keyword>
<dbReference type="GO" id="GO:0071973">
    <property type="term" value="P:bacterial-type flagellum-dependent cell motility"/>
    <property type="evidence" value="ECO:0007669"/>
    <property type="project" value="InterPro"/>
</dbReference>
<dbReference type="InterPro" id="IPR013556">
    <property type="entry name" value="Flag_M-ring_C"/>
</dbReference>
<dbReference type="PANTHER" id="PTHR30046">
    <property type="entry name" value="FLAGELLAR M-RING PROTEIN"/>
    <property type="match status" value="1"/>
</dbReference>
<evidence type="ECO:0000259" key="10">
    <source>
        <dbReference type="Pfam" id="PF01514"/>
    </source>
</evidence>
<keyword evidence="8" id="KW-0975">Bacterial flagellum</keyword>